<gene>
    <name evidence="6" type="ORF">A3770_03p25530</name>
</gene>
<dbReference type="Gene3D" id="1.25.40.10">
    <property type="entry name" value="Tetratricopeptide repeat domain"/>
    <property type="match status" value="1"/>
</dbReference>
<dbReference type="InterPro" id="IPR050754">
    <property type="entry name" value="FKBP4/5/8-like"/>
</dbReference>
<reference evidence="6 7" key="1">
    <citation type="submission" date="2018-07" db="EMBL/GenBank/DDBJ databases">
        <title>The complete nuclear genome of the prasinophyte Chloropicon primus (CCMP1205).</title>
        <authorList>
            <person name="Pombert J.-F."/>
            <person name="Otis C."/>
            <person name="Turmel M."/>
            <person name="Lemieux C."/>
        </authorList>
    </citation>
    <scope>NUCLEOTIDE SEQUENCE [LARGE SCALE GENOMIC DNA]</scope>
    <source>
        <strain evidence="6 7">CCMP1205</strain>
    </source>
</reference>
<evidence type="ECO:0000313" key="6">
    <source>
        <dbReference type="EMBL" id="QDZ20035.1"/>
    </source>
</evidence>
<keyword evidence="3" id="KW-0697">Rotamase</keyword>
<dbReference type="InterPro" id="IPR011990">
    <property type="entry name" value="TPR-like_helical_dom_sf"/>
</dbReference>
<dbReference type="InterPro" id="IPR019734">
    <property type="entry name" value="TPR_rpt"/>
</dbReference>
<keyword evidence="4 6" id="KW-0413">Isomerase</keyword>
<evidence type="ECO:0000313" key="7">
    <source>
        <dbReference type="Proteomes" id="UP000316726"/>
    </source>
</evidence>
<organism evidence="6 7">
    <name type="scientific">Chloropicon primus</name>
    <dbReference type="NCBI Taxonomy" id="1764295"/>
    <lineage>
        <taxon>Eukaryota</taxon>
        <taxon>Viridiplantae</taxon>
        <taxon>Chlorophyta</taxon>
        <taxon>Chloropicophyceae</taxon>
        <taxon>Chloropicales</taxon>
        <taxon>Chloropicaceae</taxon>
        <taxon>Chloropicon</taxon>
    </lineage>
</organism>
<name>A0A5B8MK12_9CHLO</name>
<accession>A0A5B8MK12</accession>
<proteinExistence type="predicted"/>
<dbReference type="EC" id="5.2.1.8" evidence="2"/>
<feature type="region of interest" description="Disordered" evidence="5">
    <location>
        <begin position="1"/>
        <end position="32"/>
    </location>
</feature>
<protein>
    <recommendedName>
        <fullName evidence="2">peptidylprolyl isomerase</fullName>
        <ecNumber evidence="2">5.2.1.8</ecNumber>
    </recommendedName>
</protein>
<dbReference type="SMART" id="SM00028">
    <property type="entry name" value="TPR"/>
    <property type="match status" value="3"/>
</dbReference>
<evidence type="ECO:0000256" key="3">
    <source>
        <dbReference type="ARBA" id="ARBA00023110"/>
    </source>
</evidence>
<evidence type="ECO:0000256" key="1">
    <source>
        <dbReference type="ARBA" id="ARBA00000971"/>
    </source>
</evidence>
<evidence type="ECO:0000256" key="4">
    <source>
        <dbReference type="ARBA" id="ARBA00023235"/>
    </source>
</evidence>
<dbReference type="PANTHER" id="PTHR46512">
    <property type="entry name" value="PEPTIDYLPROLYL ISOMERASE"/>
    <property type="match status" value="1"/>
</dbReference>
<comment type="catalytic activity">
    <reaction evidence="1">
        <text>[protein]-peptidylproline (omega=180) = [protein]-peptidylproline (omega=0)</text>
        <dbReference type="Rhea" id="RHEA:16237"/>
        <dbReference type="Rhea" id="RHEA-COMP:10747"/>
        <dbReference type="Rhea" id="RHEA-COMP:10748"/>
        <dbReference type="ChEBI" id="CHEBI:83833"/>
        <dbReference type="ChEBI" id="CHEBI:83834"/>
        <dbReference type="EC" id="5.2.1.8"/>
    </reaction>
</comment>
<sequence>MDDPWAPSGSGVNGGITSGDMGAPGLQNATRSDLPAIMNGDFGKAFEQSFKEYAQRPENKALLEKHQKKEFKKAGRLARKAKYAEFQDKVLSADYDAQKNIAPYLENRVLRRIINTFCNDPNNDFSKWANNREVLKLLDSAKRMMDEGRLSEDEAEEMMYQIVSSPSMEWHHEWKLKTKQQVRLPTDQLLGALNEHLEERRKGNELYRDRKFQAALKQYERALGIVELVVGMSGYDQKEIDKNRISTYLNIAAVHLAQKNAGECVQFCSKAIDLDGENIKGLLRRAKGFTMRHEYESAKADLEKVKDLEPWNLEAEEDLRKLKKVAQRDREEQKRLYGGIFHQQ</sequence>
<dbReference type="AlphaFoldDB" id="A0A5B8MK12"/>
<dbReference type="OrthoDB" id="1902587at2759"/>
<dbReference type="STRING" id="1764295.A0A5B8MK12"/>
<dbReference type="Proteomes" id="UP000316726">
    <property type="component" value="Chromosome 3"/>
</dbReference>
<dbReference type="SUPFAM" id="SSF48452">
    <property type="entry name" value="TPR-like"/>
    <property type="match status" value="1"/>
</dbReference>
<dbReference type="GO" id="GO:0003755">
    <property type="term" value="F:peptidyl-prolyl cis-trans isomerase activity"/>
    <property type="evidence" value="ECO:0007669"/>
    <property type="project" value="UniProtKB-EC"/>
</dbReference>
<dbReference type="PANTHER" id="PTHR46512:SF9">
    <property type="entry name" value="PEPTIDYLPROLYL ISOMERASE"/>
    <property type="match status" value="1"/>
</dbReference>
<dbReference type="EMBL" id="CP031036">
    <property type="protein sequence ID" value="QDZ20035.1"/>
    <property type="molecule type" value="Genomic_DNA"/>
</dbReference>
<evidence type="ECO:0000256" key="5">
    <source>
        <dbReference type="SAM" id="MobiDB-lite"/>
    </source>
</evidence>
<evidence type="ECO:0000256" key="2">
    <source>
        <dbReference type="ARBA" id="ARBA00013194"/>
    </source>
</evidence>
<keyword evidence="7" id="KW-1185">Reference proteome</keyword>